<evidence type="ECO:0000313" key="7">
    <source>
        <dbReference type="EMBL" id="KAK6188790.1"/>
    </source>
</evidence>
<dbReference type="InterPro" id="IPR006694">
    <property type="entry name" value="Fatty_acid_hydroxylase"/>
</dbReference>
<dbReference type="EMBL" id="JAZGQO010000003">
    <property type="protein sequence ID" value="KAK6188790.1"/>
    <property type="molecule type" value="Genomic_DNA"/>
</dbReference>
<dbReference type="GO" id="GO:0016491">
    <property type="term" value="F:oxidoreductase activity"/>
    <property type="evidence" value="ECO:0007669"/>
    <property type="project" value="InterPro"/>
</dbReference>
<dbReference type="AlphaFoldDB" id="A0AAN8KAN0"/>
<keyword evidence="2 5" id="KW-0812">Transmembrane</keyword>
<evidence type="ECO:0000259" key="6">
    <source>
        <dbReference type="Pfam" id="PF04116"/>
    </source>
</evidence>
<feature type="transmembrane region" description="Helical" evidence="5">
    <location>
        <begin position="183"/>
        <end position="205"/>
    </location>
</feature>
<sequence>MAPKAFGQSVTTTTTGITKHLDKAAPKSTTDTKLVKTSNLIYGIRTCIILVTILGYYYRNYLQVPVDLTWRYLTSVWWFQSVYFESFFATFCYVVIIPIYPFAFHFIKRFDKYKIEPSVNYVHQTVIGMIIQGFVYLTPLMLMDTFMVKKYVGIDPEVWDEKRKSWIQTTRALPEEAPSLFQLIFQLVGSIVVYDALFFCVHLAIHKNFWLYKNLHAVHHDHEVMNAHVTNQLSVSERIILILSANFSLKIFNSHPLTRMVFVPTFIFMLVDNHMGYDLPFGMDKIVPWQLMGGPRKHYQHHVHGGGDYQPFFCYLDKLLEKRRKTKQCD</sequence>
<dbReference type="GO" id="GO:0008610">
    <property type="term" value="P:lipid biosynthetic process"/>
    <property type="evidence" value="ECO:0007669"/>
    <property type="project" value="InterPro"/>
</dbReference>
<feature type="transmembrane region" description="Helical" evidence="5">
    <location>
        <begin position="40"/>
        <end position="58"/>
    </location>
</feature>
<keyword evidence="3 5" id="KW-1133">Transmembrane helix</keyword>
<dbReference type="Pfam" id="PF04116">
    <property type="entry name" value="FA_hydroxylase"/>
    <property type="match status" value="1"/>
</dbReference>
<dbReference type="GO" id="GO:0005506">
    <property type="term" value="F:iron ion binding"/>
    <property type="evidence" value="ECO:0007669"/>
    <property type="project" value="InterPro"/>
</dbReference>
<evidence type="ECO:0000256" key="5">
    <source>
        <dbReference type="SAM" id="Phobius"/>
    </source>
</evidence>
<feature type="transmembrane region" description="Helical" evidence="5">
    <location>
        <begin position="78"/>
        <end position="100"/>
    </location>
</feature>
<keyword evidence="8" id="KW-1185">Reference proteome</keyword>
<name>A0AAN8KAN0_PATCE</name>
<keyword evidence="4 5" id="KW-0472">Membrane</keyword>
<feature type="domain" description="Fatty acid hydroxylase" evidence="6">
    <location>
        <begin position="190"/>
        <end position="320"/>
    </location>
</feature>
<dbReference type="GO" id="GO:0016020">
    <property type="term" value="C:membrane"/>
    <property type="evidence" value="ECO:0007669"/>
    <property type="project" value="UniProtKB-SubCell"/>
</dbReference>
<evidence type="ECO:0000313" key="8">
    <source>
        <dbReference type="Proteomes" id="UP001347796"/>
    </source>
</evidence>
<comment type="subcellular location">
    <subcellularLocation>
        <location evidence="1">Membrane</location>
    </subcellularLocation>
</comment>
<evidence type="ECO:0000256" key="4">
    <source>
        <dbReference type="ARBA" id="ARBA00023136"/>
    </source>
</evidence>
<protein>
    <recommendedName>
        <fullName evidence="6">Fatty acid hydroxylase domain-containing protein</fullName>
    </recommendedName>
</protein>
<gene>
    <name evidence="7" type="ORF">SNE40_004896</name>
</gene>
<accession>A0AAN8KAN0</accession>
<evidence type="ECO:0000256" key="2">
    <source>
        <dbReference type="ARBA" id="ARBA00022692"/>
    </source>
</evidence>
<dbReference type="PANTHER" id="PTHR11863">
    <property type="entry name" value="STEROL DESATURASE"/>
    <property type="match status" value="1"/>
</dbReference>
<evidence type="ECO:0000256" key="3">
    <source>
        <dbReference type="ARBA" id="ARBA00022989"/>
    </source>
</evidence>
<feature type="transmembrane region" description="Helical" evidence="5">
    <location>
        <begin position="121"/>
        <end position="142"/>
    </location>
</feature>
<dbReference type="InterPro" id="IPR050307">
    <property type="entry name" value="Sterol_Desaturase_Related"/>
</dbReference>
<reference evidence="7 8" key="1">
    <citation type="submission" date="2024-01" db="EMBL/GenBank/DDBJ databases">
        <title>The genome of the rayed Mediterranean limpet Patella caerulea (Linnaeus, 1758).</title>
        <authorList>
            <person name="Anh-Thu Weber A."/>
            <person name="Halstead-Nussloch G."/>
        </authorList>
    </citation>
    <scope>NUCLEOTIDE SEQUENCE [LARGE SCALE GENOMIC DNA]</scope>
    <source>
        <strain evidence="7">AATW-2023a</strain>
        <tissue evidence="7">Whole specimen</tissue>
    </source>
</reference>
<dbReference type="Proteomes" id="UP001347796">
    <property type="component" value="Unassembled WGS sequence"/>
</dbReference>
<evidence type="ECO:0000256" key="1">
    <source>
        <dbReference type="ARBA" id="ARBA00004370"/>
    </source>
</evidence>
<comment type="caution">
    <text evidence="7">The sequence shown here is derived from an EMBL/GenBank/DDBJ whole genome shotgun (WGS) entry which is preliminary data.</text>
</comment>
<organism evidence="7 8">
    <name type="scientific">Patella caerulea</name>
    <name type="common">Rayed Mediterranean limpet</name>
    <dbReference type="NCBI Taxonomy" id="87958"/>
    <lineage>
        <taxon>Eukaryota</taxon>
        <taxon>Metazoa</taxon>
        <taxon>Spiralia</taxon>
        <taxon>Lophotrochozoa</taxon>
        <taxon>Mollusca</taxon>
        <taxon>Gastropoda</taxon>
        <taxon>Patellogastropoda</taxon>
        <taxon>Patelloidea</taxon>
        <taxon>Patellidae</taxon>
        <taxon>Patella</taxon>
    </lineage>
</organism>
<proteinExistence type="predicted"/>